<protein>
    <submittedName>
        <fullName evidence="1">Uncharacterized protein</fullName>
    </submittedName>
</protein>
<organism evidence="1 2">
    <name type="scientific">Sphingomonas abietis</name>
    <dbReference type="NCBI Taxonomy" id="3012344"/>
    <lineage>
        <taxon>Bacteria</taxon>
        <taxon>Pseudomonadati</taxon>
        <taxon>Pseudomonadota</taxon>
        <taxon>Alphaproteobacteria</taxon>
        <taxon>Sphingomonadales</taxon>
        <taxon>Sphingomonadaceae</taxon>
        <taxon>Sphingomonas</taxon>
    </lineage>
</organism>
<sequence>MRLLWPLEREVLEITAADYPASAEAFRRQIDTARVVSFENSGAGFFSNLSVADDAPVLSETSPLTGAYGSVLGIEHGMGFIVFLKDGRLSMIEGYCNDSEPTTDMDFSRAVYGLMPWGAKPDVEP</sequence>
<dbReference type="RefSeq" id="WP_270078806.1">
    <property type="nucleotide sequence ID" value="NZ_CP115174.1"/>
</dbReference>
<proteinExistence type="predicted"/>
<evidence type="ECO:0000313" key="2">
    <source>
        <dbReference type="Proteomes" id="UP001210865"/>
    </source>
</evidence>
<dbReference type="Proteomes" id="UP001210865">
    <property type="component" value="Chromosome"/>
</dbReference>
<reference evidence="1 2" key="1">
    <citation type="submission" date="2022-12" db="EMBL/GenBank/DDBJ databases">
        <title>Sphingomonas abieness sp. nov., an endophytic bacterium isolated from Abies koreana.</title>
        <authorList>
            <person name="Jiang L."/>
            <person name="Lee J."/>
        </authorList>
    </citation>
    <scope>NUCLEOTIDE SEQUENCE [LARGE SCALE GENOMIC DNA]</scope>
    <source>
        <strain evidence="2">PAMB 00755</strain>
    </source>
</reference>
<accession>A0ABY7NRJ6</accession>
<evidence type="ECO:0000313" key="1">
    <source>
        <dbReference type="EMBL" id="WBO24177.1"/>
    </source>
</evidence>
<name>A0ABY7NRJ6_9SPHN</name>
<gene>
    <name evidence="1" type="ORF">PBT88_08760</name>
</gene>
<keyword evidence="2" id="KW-1185">Reference proteome</keyword>
<dbReference type="EMBL" id="CP115174">
    <property type="protein sequence ID" value="WBO24177.1"/>
    <property type="molecule type" value="Genomic_DNA"/>
</dbReference>